<dbReference type="InterPro" id="IPR004737">
    <property type="entry name" value="NO3_transporter_NarK/NarU-like"/>
</dbReference>
<dbReference type="GO" id="GO:0015112">
    <property type="term" value="F:nitrate transmembrane transporter activity"/>
    <property type="evidence" value="ECO:0007669"/>
    <property type="project" value="UniProtKB-UniRule"/>
</dbReference>
<comment type="caution">
    <text evidence="10">The sequence shown here is derived from an EMBL/GenBank/DDBJ whole genome shotgun (WGS) entry which is preliminary data.</text>
</comment>
<evidence type="ECO:0000313" key="11">
    <source>
        <dbReference type="Proteomes" id="UP000789405"/>
    </source>
</evidence>
<dbReference type="Proteomes" id="UP000789405">
    <property type="component" value="Unassembled WGS sequence"/>
</dbReference>
<keyword evidence="5 8" id="KW-1133">Transmembrane helix</keyword>
<dbReference type="SUPFAM" id="SSF103473">
    <property type="entry name" value="MFS general substrate transporter"/>
    <property type="match status" value="1"/>
</dbReference>
<dbReference type="GO" id="GO:0015113">
    <property type="term" value="F:nitrite transmembrane transporter activity"/>
    <property type="evidence" value="ECO:0007669"/>
    <property type="project" value="InterPro"/>
</dbReference>
<proteinExistence type="inferred from homology"/>
<dbReference type="InterPro" id="IPR044772">
    <property type="entry name" value="NO3_transporter"/>
</dbReference>
<dbReference type="GO" id="GO:0042128">
    <property type="term" value="P:nitrate assimilation"/>
    <property type="evidence" value="ECO:0007669"/>
    <property type="project" value="UniProtKB-UniRule"/>
</dbReference>
<dbReference type="InterPro" id="IPR036259">
    <property type="entry name" value="MFS_trans_sf"/>
</dbReference>
<dbReference type="GO" id="GO:0005886">
    <property type="term" value="C:plasma membrane"/>
    <property type="evidence" value="ECO:0007669"/>
    <property type="project" value="UniProtKB-SubCell"/>
</dbReference>
<organism evidence="10 11">
    <name type="scientific">Dentiscutata erythropus</name>
    <dbReference type="NCBI Taxonomy" id="1348616"/>
    <lineage>
        <taxon>Eukaryota</taxon>
        <taxon>Fungi</taxon>
        <taxon>Fungi incertae sedis</taxon>
        <taxon>Mucoromycota</taxon>
        <taxon>Glomeromycotina</taxon>
        <taxon>Glomeromycetes</taxon>
        <taxon>Diversisporales</taxon>
        <taxon>Gigasporaceae</taxon>
        <taxon>Dentiscutata</taxon>
    </lineage>
</organism>
<feature type="domain" description="Major facilitator superfamily (MFS) profile" evidence="9">
    <location>
        <begin position="33"/>
        <end position="454"/>
    </location>
</feature>
<dbReference type="EMBL" id="CAJVPY010000998">
    <property type="protein sequence ID" value="CAG8502623.1"/>
    <property type="molecule type" value="Genomic_DNA"/>
</dbReference>
<keyword evidence="7 8" id="KW-0472">Membrane</keyword>
<dbReference type="NCBIfam" id="TIGR00886">
    <property type="entry name" value="2A0108"/>
    <property type="match status" value="1"/>
</dbReference>
<dbReference type="AlphaFoldDB" id="A0A9N8ZPM6"/>
<protein>
    <recommendedName>
        <fullName evidence="8">Nitrate/nitrite transporter</fullName>
    </recommendedName>
</protein>
<comment type="similarity">
    <text evidence="2 8">Belongs to the major facilitator superfamily. Nitrate/nitrite porter (TC 2.A.1.8) family.</text>
</comment>
<dbReference type="OrthoDB" id="434240at2759"/>
<dbReference type="InterPro" id="IPR011701">
    <property type="entry name" value="MFS"/>
</dbReference>
<dbReference type="Pfam" id="PF07690">
    <property type="entry name" value="MFS_1"/>
    <property type="match status" value="1"/>
</dbReference>
<keyword evidence="6 8" id="KW-0534">Nitrate assimilation</keyword>
<keyword evidence="4 8" id="KW-0812">Transmembrane</keyword>
<keyword evidence="8" id="KW-1003">Cell membrane</keyword>
<feature type="transmembrane region" description="Helical" evidence="8">
    <location>
        <begin position="124"/>
        <end position="144"/>
    </location>
</feature>
<evidence type="ECO:0000256" key="6">
    <source>
        <dbReference type="ARBA" id="ARBA00023063"/>
    </source>
</evidence>
<feature type="transmembrane region" description="Helical" evidence="8">
    <location>
        <begin position="370"/>
        <end position="395"/>
    </location>
</feature>
<sequence>MVNLTARRPPVDPSSMKATDINLFNFTRPHMRALHVSWICFHIAFTGWLAVAPLFPTIQKDLNLTDSEIGDCNIAVLSSSIIFRILAGPLCEKYGPRRVMAGILILGAIPTACVSLVQSANSLIAARFFVGILGATFVSCQFWTTQMFSPNTVGGANAIAAGWGNMGAGITYLLMPIVFDIFNKFLPVNIAWRVSMLVPAFLCIIAGIFSYFLGDDCPEGDWSRRNLFPNDGYVQFGDRESKQPKIKQDMETQIHRIPTVIHYLLVFINPNVILMMVMYACCFGVEVAVDNVIAIFLTSQFGISQTTAGLVGSTFGLLNIFSRLSGGLVSDFVNSKIGVRGRLLVQFLCFTLQGVFLILFKFMSGSFASAVVLMACFSLFTQACCGTSFGIVPYLDPAATGIVTGLVGAGGNVGGLIFAAIFKAYASDLRTGFMIVGLSVLTVSFIPFLMKHKKQKTQSNQSTMIVTLNVTLERQMMKRVEVMKTQNI</sequence>
<evidence type="ECO:0000256" key="2">
    <source>
        <dbReference type="ARBA" id="ARBA00008432"/>
    </source>
</evidence>
<accession>A0A9N8ZPM6</accession>
<evidence type="ECO:0000256" key="7">
    <source>
        <dbReference type="ARBA" id="ARBA00023136"/>
    </source>
</evidence>
<evidence type="ECO:0000256" key="3">
    <source>
        <dbReference type="ARBA" id="ARBA00022448"/>
    </source>
</evidence>
<feature type="transmembrane region" description="Helical" evidence="8">
    <location>
        <begin position="99"/>
        <end position="118"/>
    </location>
</feature>
<keyword evidence="11" id="KW-1185">Reference proteome</keyword>
<evidence type="ECO:0000259" key="9">
    <source>
        <dbReference type="PROSITE" id="PS50850"/>
    </source>
</evidence>
<evidence type="ECO:0000256" key="8">
    <source>
        <dbReference type="RuleBase" id="RU366033"/>
    </source>
</evidence>
<dbReference type="PROSITE" id="PS50850">
    <property type="entry name" value="MFS"/>
    <property type="match status" value="1"/>
</dbReference>
<feature type="transmembrane region" description="Helical" evidence="8">
    <location>
        <begin position="190"/>
        <end position="214"/>
    </location>
</feature>
<gene>
    <name evidence="10" type="ORF">DERYTH_LOCUS2979</name>
</gene>
<evidence type="ECO:0000256" key="5">
    <source>
        <dbReference type="ARBA" id="ARBA00022989"/>
    </source>
</evidence>
<reference evidence="10" key="1">
    <citation type="submission" date="2021-06" db="EMBL/GenBank/DDBJ databases">
        <authorList>
            <person name="Kallberg Y."/>
            <person name="Tangrot J."/>
            <person name="Rosling A."/>
        </authorList>
    </citation>
    <scope>NUCLEOTIDE SEQUENCE</scope>
    <source>
        <strain evidence="10">MA453B</strain>
    </source>
</reference>
<feature type="transmembrane region" description="Helical" evidence="8">
    <location>
        <begin position="156"/>
        <end position="178"/>
    </location>
</feature>
<evidence type="ECO:0000256" key="1">
    <source>
        <dbReference type="ARBA" id="ARBA00004141"/>
    </source>
</evidence>
<feature type="transmembrane region" description="Helical" evidence="8">
    <location>
        <begin position="343"/>
        <end position="364"/>
    </location>
</feature>
<evidence type="ECO:0000313" key="10">
    <source>
        <dbReference type="EMBL" id="CAG8502623.1"/>
    </source>
</evidence>
<dbReference type="InterPro" id="IPR020846">
    <property type="entry name" value="MFS_dom"/>
</dbReference>
<name>A0A9N8ZPM6_9GLOM</name>
<dbReference type="CDD" id="cd17341">
    <property type="entry name" value="MFS_NRT2_like"/>
    <property type="match status" value="1"/>
</dbReference>
<feature type="transmembrane region" description="Helical" evidence="8">
    <location>
        <begin position="432"/>
        <end position="450"/>
    </location>
</feature>
<feature type="transmembrane region" description="Helical" evidence="8">
    <location>
        <begin position="260"/>
        <end position="280"/>
    </location>
</feature>
<keyword evidence="3 8" id="KW-0813">Transport</keyword>
<dbReference type="PANTHER" id="PTHR23515">
    <property type="entry name" value="HIGH-AFFINITY NITRATE TRANSPORTER 2.3"/>
    <property type="match status" value="1"/>
</dbReference>
<feature type="transmembrane region" description="Helical" evidence="8">
    <location>
        <begin position="33"/>
        <end position="55"/>
    </location>
</feature>
<feature type="transmembrane region" description="Helical" evidence="8">
    <location>
        <begin position="402"/>
        <end position="426"/>
    </location>
</feature>
<dbReference type="Gene3D" id="1.20.1250.20">
    <property type="entry name" value="MFS general substrate transporter like domains"/>
    <property type="match status" value="2"/>
</dbReference>
<comment type="subcellular location">
    <subcellularLocation>
        <location evidence="8">Cell membrane</location>
        <topology evidence="8">Multi-pass membrane protein</topology>
    </subcellularLocation>
    <subcellularLocation>
        <location evidence="1">Membrane</location>
        <topology evidence="1">Multi-pass membrane protein</topology>
    </subcellularLocation>
</comment>
<evidence type="ECO:0000256" key="4">
    <source>
        <dbReference type="ARBA" id="ARBA00022692"/>
    </source>
</evidence>